<evidence type="ECO:0000256" key="1">
    <source>
        <dbReference type="SAM" id="Coils"/>
    </source>
</evidence>
<comment type="caution">
    <text evidence="3">The sequence shown here is derived from an EMBL/GenBank/DDBJ whole genome shotgun (WGS) entry which is preliminary data.</text>
</comment>
<evidence type="ECO:0000256" key="2">
    <source>
        <dbReference type="SAM" id="Phobius"/>
    </source>
</evidence>
<sequence>MFEKAIIIVLAVVFVFIVAFGVLLEENRELKQQNRDLKVRYHEQARAYCKLAGEKDEI</sequence>
<feature type="transmembrane region" description="Helical" evidence="2">
    <location>
        <begin position="6"/>
        <end position="24"/>
    </location>
</feature>
<accession>A0ABS2GE48</accession>
<evidence type="ECO:0008006" key="5">
    <source>
        <dbReference type="Google" id="ProtNLM"/>
    </source>
</evidence>
<keyword evidence="4" id="KW-1185">Reference proteome</keyword>
<feature type="coiled-coil region" evidence="1">
    <location>
        <begin position="20"/>
        <end position="47"/>
    </location>
</feature>
<proteinExistence type="predicted"/>
<organism evidence="3 4">
    <name type="scientific">Anaerotignum lactatifermentans</name>
    <dbReference type="NCBI Taxonomy" id="160404"/>
    <lineage>
        <taxon>Bacteria</taxon>
        <taxon>Bacillati</taxon>
        <taxon>Bacillota</taxon>
        <taxon>Clostridia</taxon>
        <taxon>Lachnospirales</taxon>
        <taxon>Anaerotignaceae</taxon>
        <taxon>Anaerotignum</taxon>
    </lineage>
</organism>
<keyword evidence="2" id="KW-1133">Transmembrane helix</keyword>
<evidence type="ECO:0000313" key="4">
    <source>
        <dbReference type="Proteomes" id="UP000729290"/>
    </source>
</evidence>
<keyword evidence="2" id="KW-0812">Transmembrane</keyword>
<gene>
    <name evidence="3" type="ORF">H9X83_12140</name>
</gene>
<keyword evidence="2" id="KW-0472">Membrane</keyword>
<dbReference type="Proteomes" id="UP000729290">
    <property type="component" value="Unassembled WGS sequence"/>
</dbReference>
<reference evidence="3 4" key="1">
    <citation type="journal article" date="2021" name="Sci. Rep.">
        <title>The distribution of antibiotic resistance genes in chicken gut microbiota commensals.</title>
        <authorList>
            <person name="Juricova H."/>
            <person name="Matiasovicova J."/>
            <person name="Kubasova T."/>
            <person name="Cejkova D."/>
            <person name="Rychlik I."/>
        </authorList>
    </citation>
    <scope>NUCLEOTIDE SEQUENCE [LARGE SCALE GENOMIC DNA]</scope>
    <source>
        <strain evidence="3 4">An431b</strain>
    </source>
</reference>
<dbReference type="RefSeq" id="WP_205134503.1">
    <property type="nucleotide sequence ID" value="NZ_JACSNT010000022.1"/>
</dbReference>
<dbReference type="EMBL" id="JACSNV010000026">
    <property type="protein sequence ID" value="MBM6878892.1"/>
    <property type="molecule type" value="Genomic_DNA"/>
</dbReference>
<evidence type="ECO:0000313" key="3">
    <source>
        <dbReference type="EMBL" id="MBM6878892.1"/>
    </source>
</evidence>
<keyword evidence="1" id="KW-0175">Coiled coil</keyword>
<name>A0ABS2GE48_9FIRM</name>
<protein>
    <recommendedName>
        <fullName evidence="5">Phage protein</fullName>
    </recommendedName>
</protein>